<sequence length="83" mass="10026">MDREKKHMFDNPRNVKRLLFVFFIISAGLLFTDFIFHRHVSVEVEKYFGFYALYGLIGSVFLVLSAKELRKILMRKEDYYDDH</sequence>
<reference evidence="2" key="1">
    <citation type="submission" date="2018-05" db="EMBL/GenBank/DDBJ databases">
        <authorList>
            <person name="Lanie J.A."/>
            <person name="Ng W.-L."/>
            <person name="Kazmierczak K.M."/>
            <person name="Andrzejewski T.M."/>
            <person name="Davidsen T.M."/>
            <person name="Wayne K.J."/>
            <person name="Tettelin H."/>
            <person name="Glass J.I."/>
            <person name="Rusch D."/>
            <person name="Podicherti R."/>
            <person name="Tsui H.-C.T."/>
            <person name="Winkler M.E."/>
        </authorList>
    </citation>
    <scope>NUCLEOTIDE SEQUENCE</scope>
</reference>
<dbReference type="AlphaFoldDB" id="A0A382D3C3"/>
<name>A0A382D3C3_9ZZZZ</name>
<evidence type="ECO:0000256" key="1">
    <source>
        <dbReference type="SAM" id="Phobius"/>
    </source>
</evidence>
<accession>A0A382D3C3</accession>
<dbReference type="EMBL" id="UINC01037470">
    <property type="protein sequence ID" value="SVB33006.1"/>
    <property type="molecule type" value="Genomic_DNA"/>
</dbReference>
<keyword evidence="1" id="KW-0812">Transmembrane</keyword>
<organism evidence="2">
    <name type="scientific">marine metagenome</name>
    <dbReference type="NCBI Taxonomy" id="408172"/>
    <lineage>
        <taxon>unclassified sequences</taxon>
        <taxon>metagenomes</taxon>
        <taxon>ecological metagenomes</taxon>
    </lineage>
</organism>
<protein>
    <submittedName>
        <fullName evidence="2">Uncharacterized protein</fullName>
    </submittedName>
</protein>
<gene>
    <name evidence="2" type="ORF">METZ01_LOCUS185860</name>
</gene>
<keyword evidence="1" id="KW-0472">Membrane</keyword>
<feature type="transmembrane region" description="Helical" evidence="1">
    <location>
        <begin position="48"/>
        <end position="66"/>
    </location>
</feature>
<evidence type="ECO:0000313" key="2">
    <source>
        <dbReference type="EMBL" id="SVB33006.1"/>
    </source>
</evidence>
<feature type="transmembrane region" description="Helical" evidence="1">
    <location>
        <begin position="18"/>
        <end position="36"/>
    </location>
</feature>
<proteinExistence type="predicted"/>
<keyword evidence="1" id="KW-1133">Transmembrane helix</keyword>